<reference evidence="1" key="1">
    <citation type="submission" date="2019-12" db="EMBL/GenBank/DDBJ databases">
        <title>An insight into the sialome of adult female Ixodes ricinus ticks feeding for 6 days.</title>
        <authorList>
            <person name="Perner J."/>
            <person name="Ribeiro J.M.C."/>
        </authorList>
    </citation>
    <scope>NUCLEOTIDE SEQUENCE</scope>
    <source>
        <strain evidence="1">Semi-engorged</strain>
        <tissue evidence="1">Salivary glands</tissue>
    </source>
</reference>
<evidence type="ECO:0000313" key="1">
    <source>
        <dbReference type="EMBL" id="MXU88809.1"/>
    </source>
</evidence>
<dbReference type="AlphaFoldDB" id="A0A6B0U8E7"/>
<accession>A0A6B0U8E7</accession>
<organism evidence="1">
    <name type="scientific">Ixodes ricinus</name>
    <name type="common">Common tick</name>
    <name type="synonym">Acarus ricinus</name>
    <dbReference type="NCBI Taxonomy" id="34613"/>
    <lineage>
        <taxon>Eukaryota</taxon>
        <taxon>Metazoa</taxon>
        <taxon>Ecdysozoa</taxon>
        <taxon>Arthropoda</taxon>
        <taxon>Chelicerata</taxon>
        <taxon>Arachnida</taxon>
        <taxon>Acari</taxon>
        <taxon>Parasitiformes</taxon>
        <taxon>Ixodida</taxon>
        <taxon>Ixodoidea</taxon>
        <taxon>Ixodidae</taxon>
        <taxon>Ixodinae</taxon>
        <taxon>Ixodes</taxon>
    </lineage>
</organism>
<name>A0A6B0U8E7_IXORI</name>
<proteinExistence type="predicted"/>
<dbReference type="EMBL" id="GIFC01006726">
    <property type="protein sequence ID" value="MXU88809.1"/>
    <property type="molecule type" value="Transcribed_RNA"/>
</dbReference>
<protein>
    <submittedName>
        <fullName evidence="1">Putative secreted protein</fullName>
    </submittedName>
</protein>
<sequence length="104" mass="11104">MRNLSLRTPITCIVSSISSTATAAIFPLSWYKFSSSSVPFMIVSVATPSFFSVKTSESASTDSFSKVRVSPSLMCNTFCPLVPLASSNFGYTMCSGEGAQLTFT</sequence>